<keyword evidence="1" id="KW-0479">Metal-binding</keyword>
<dbReference type="Gene3D" id="3.40.50.150">
    <property type="entry name" value="Vaccinia Virus protein VP39"/>
    <property type="match status" value="1"/>
</dbReference>
<dbReference type="GO" id="GO:0051536">
    <property type="term" value="F:iron-sulfur cluster binding"/>
    <property type="evidence" value="ECO:0007669"/>
    <property type="project" value="UniProtKB-KW"/>
</dbReference>
<keyword evidence="4" id="KW-0411">Iron-sulfur</keyword>
<accession>A0A0S8GE40</accession>
<dbReference type="GO" id="GO:0015935">
    <property type="term" value="C:small ribosomal subunit"/>
    <property type="evidence" value="ECO:0007669"/>
    <property type="project" value="TreeGrafter"/>
</dbReference>
<keyword evidence="3" id="KW-0408">Iron</keyword>
<dbReference type="Proteomes" id="UP000051096">
    <property type="component" value="Unassembled WGS sequence"/>
</dbReference>
<evidence type="ECO:0000256" key="3">
    <source>
        <dbReference type="ARBA" id="ARBA00023004"/>
    </source>
</evidence>
<dbReference type="InterPro" id="IPR029063">
    <property type="entry name" value="SAM-dependent_MTases_sf"/>
</dbReference>
<dbReference type="AlphaFoldDB" id="A0A0S8GE40"/>
<dbReference type="GO" id="GO:0003735">
    <property type="term" value="F:structural constituent of ribosome"/>
    <property type="evidence" value="ECO:0007669"/>
    <property type="project" value="TreeGrafter"/>
</dbReference>
<evidence type="ECO:0000256" key="4">
    <source>
        <dbReference type="ARBA" id="ARBA00023014"/>
    </source>
</evidence>
<dbReference type="EMBL" id="LJUO01000064">
    <property type="protein sequence ID" value="KPK71395.1"/>
    <property type="molecule type" value="Genomic_DNA"/>
</dbReference>
<name>A0A0S8GE40_UNCW3</name>
<dbReference type="CDD" id="cd02440">
    <property type="entry name" value="AdoMet_MTases"/>
    <property type="match status" value="1"/>
</dbReference>
<protein>
    <recommendedName>
        <fullName evidence="7">Methyltransferase domain-containing protein</fullName>
    </recommendedName>
</protein>
<dbReference type="GO" id="GO:0006412">
    <property type="term" value="P:translation"/>
    <property type="evidence" value="ECO:0007669"/>
    <property type="project" value="InterPro"/>
</dbReference>
<dbReference type="PANTHER" id="PTHR13184">
    <property type="entry name" value="37S RIBOSOMAL PROTEIN S22"/>
    <property type="match status" value="1"/>
</dbReference>
<evidence type="ECO:0000256" key="1">
    <source>
        <dbReference type="ARBA" id="ARBA00022723"/>
    </source>
</evidence>
<proteinExistence type="predicted"/>
<sequence length="374" mass="43486">MVPRDIERNILKILNLSDLQWNTVQKHRERLRTVRKQLRTLSDDFAASKPSEEKHMDAYLAYNFPRNFMEAMIVGREVVAHAPHICSKKNINILDIGCGEGAGMLGLYYSLRDSQGFALTGIDTSALLLRKCRQLTDFLFTERNVHVTLRKQNVSNGLLPTKLKFDIIVLAHSLAEMYPERIPLRFIHRLFRKVTENGLVIIIEPAVRQLARRLVDLRDSVIADRKLTVLLPCLHDRECPLHNIRKQKEWCHQSIRWQPPEFVKIINQGLNREISMLKFSYLVISRKDFSIRHENQYLVISNLLTEKGKQKCFLCTQTGRQLLVRLNKNRTASNELFGKIQKGDIVSVSNAVNKKGYWYVAPDTKIRIQYSKHF</sequence>
<evidence type="ECO:0000313" key="6">
    <source>
        <dbReference type="Proteomes" id="UP000051096"/>
    </source>
</evidence>
<evidence type="ECO:0008006" key="7">
    <source>
        <dbReference type="Google" id="ProtNLM"/>
    </source>
</evidence>
<dbReference type="SUPFAM" id="SSF53335">
    <property type="entry name" value="S-adenosyl-L-methionine-dependent methyltransferases"/>
    <property type="match status" value="1"/>
</dbReference>
<reference evidence="5 6" key="1">
    <citation type="journal article" date="2015" name="Microbiome">
        <title>Genomic resolution of linkages in carbon, nitrogen, and sulfur cycling among widespread estuary sediment bacteria.</title>
        <authorList>
            <person name="Baker B.J."/>
            <person name="Lazar C.S."/>
            <person name="Teske A.P."/>
            <person name="Dick G.J."/>
        </authorList>
    </citation>
    <scope>NUCLEOTIDE SEQUENCE [LARGE SCALE GENOMIC DNA]</scope>
    <source>
        <strain evidence="5">SM23_60</strain>
    </source>
</reference>
<evidence type="ECO:0000313" key="5">
    <source>
        <dbReference type="EMBL" id="KPK71395.1"/>
    </source>
</evidence>
<evidence type="ECO:0000256" key="2">
    <source>
        <dbReference type="ARBA" id="ARBA00022946"/>
    </source>
</evidence>
<dbReference type="GO" id="GO:0046872">
    <property type="term" value="F:metal ion binding"/>
    <property type="evidence" value="ECO:0007669"/>
    <property type="project" value="UniProtKB-KW"/>
</dbReference>
<dbReference type="Pfam" id="PF09243">
    <property type="entry name" value="Rsm22"/>
    <property type="match status" value="1"/>
</dbReference>
<keyword evidence="2" id="KW-0809">Transit peptide</keyword>
<dbReference type="InterPro" id="IPR015324">
    <property type="entry name" value="Ribosomal_Rsm22-like"/>
</dbReference>
<dbReference type="GO" id="GO:0008168">
    <property type="term" value="F:methyltransferase activity"/>
    <property type="evidence" value="ECO:0007669"/>
    <property type="project" value="InterPro"/>
</dbReference>
<dbReference type="PANTHER" id="PTHR13184:SF5">
    <property type="entry name" value="METHYLTRANSFERASE-LIKE PROTEIN 17, MITOCHONDRIAL"/>
    <property type="match status" value="1"/>
</dbReference>
<gene>
    <name evidence="5" type="ORF">AMJ87_07330</name>
</gene>
<dbReference type="InterPro" id="IPR052571">
    <property type="entry name" value="Mt_RNA_Methyltransferase"/>
</dbReference>
<organism evidence="5 6">
    <name type="scientific">candidate division WOR_3 bacterium SM23_60</name>
    <dbReference type="NCBI Taxonomy" id="1703780"/>
    <lineage>
        <taxon>Bacteria</taxon>
        <taxon>Bacteria division WOR-3</taxon>
    </lineage>
</organism>
<comment type="caution">
    <text evidence="5">The sequence shown here is derived from an EMBL/GenBank/DDBJ whole genome shotgun (WGS) entry which is preliminary data.</text>
</comment>